<evidence type="ECO:0000256" key="5">
    <source>
        <dbReference type="PIRNR" id="PIRNR038994"/>
    </source>
</evidence>
<feature type="binding site" evidence="7">
    <location>
        <position position="146"/>
    </location>
    <ligand>
        <name>substrate</name>
    </ligand>
</feature>
<evidence type="ECO:0000313" key="10">
    <source>
        <dbReference type="EMBL" id="SNC61076.1"/>
    </source>
</evidence>
<feature type="binding site" evidence="7">
    <location>
        <begin position="319"/>
        <end position="321"/>
    </location>
    <ligand>
        <name>substrate</name>
    </ligand>
</feature>
<feature type="domain" description="Amidohydrolase-related" evidence="9">
    <location>
        <begin position="61"/>
        <end position="377"/>
    </location>
</feature>
<proteinExistence type="inferred from homology"/>
<comment type="similarity">
    <text evidence="1 5">Belongs to the metallo-dependent hydrolases superfamily. NagA family.</text>
</comment>
<dbReference type="Proteomes" id="UP000198122">
    <property type="component" value="Unassembled WGS sequence"/>
</dbReference>
<dbReference type="OrthoDB" id="9776488at2"/>
<dbReference type="NCBIfam" id="TIGR00221">
    <property type="entry name" value="nagA"/>
    <property type="match status" value="1"/>
</dbReference>
<dbReference type="InterPro" id="IPR011059">
    <property type="entry name" value="Metal-dep_hydrolase_composite"/>
</dbReference>
<gene>
    <name evidence="10" type="ORF">SAMN05445756_0408</name>
</gene>
<evidence type="ECO:0000256" key="4">
    <source>
        <dbReference type="ARBA" id="ARBA00023277"/>
    </source>
</evidence>
<evidence type="ECO:0000256" key="3">
    <source>
        <dbReference type="ARBA" id="ARBA00022801"/>
    </source>
</evidence>
<dbReference type="InterPro" id="IPR006680">
    <property type="entry name" value="Amidohydro-rel"/>
</dbReference>
<feature type="binding site" evidence="7">
    <location>
        <begin position="225"/>
        <end position="226"/>
    </location>
    <ligand>
        <name>substrate</name>
    </ligand>
</feature>
<dbReference type="EMBL" id="FYEZ01000001">
    <property type="protein sequence ID" value="SNC61076.1"/>
    <property type="molecule type" value="Genomic_DNA"/>
</dbReference>
<keyword evidence="4 5" id="KW-0119">Carbohydrate metabolism</keyword>
<dbReference type="PANTHER" id="PTHR11113:SF14">
    <property type="entry name" value="N-ACETYLGLUCOSAMINE-6-PHOSPHATE DEACETYLASE"/>
    <property type="match status" value="1"/>
</dbReference>
<dbReference type="PIRSF" id="PIRSF038994">
    <property type="entry name" value="NagA"/>
    <property type="match status" value="1"/>
</dbReference>
<dbReference type="SUPFAM" id="SSF51556">
    <property type="entry name" value="Metallo-dependent hydrolases"/>
    <property type="match status" value="1"/>
</dbReference>
<reference evidence="10 11" key="1">
    <citation type="submission" date="2017-06" db="EMBL/GenBank/DDBJ databases">
        <authorList>
            <person name="Kim H.J."/>
            <person name="Triplett B.A."/>
        </authorList>
    </citation>
    <scope>NUCLEOTIDE SEQUENCE [LARGE SCALE GENOMIC DNA]</scope>
    <source>
        <strain evidence="10 11">DSM 22179</strain>
    </source>
</reference>
<evidence type="ECO:0000259" key="9">
    <source>
        <dbReference type="Pfam" id="PF01979"/>
    </source>
</evidence>
<keyword evidence="2 8" id="KW-0479">Metal-binding</keyword>
<dbReference type="SUPFAM" id="SSF51338">
    <property type="entry name" value="Composite domain of metallo-dependent hydrolases"/>
    <property type="match status" value="1"/>
</dbReference>
<dbReference type="PANTHER" id="PTHR11113">
    <property type="entry name" value="N-ACETYLGLUCOSAMINE-6-PHOSPHATE DEACETYLASE"/>
    <property type="match status" value="1"/>
</dbReference>
<feature type="binding site" evidence="8">
    <location>
        <position position="201"/>
    </location>
    <ligand>
        <name>Zn(2+)</name>
        <dbReference type="ChEBI" id="CHEBI:29105"/>
    </ligand>
</feature>
<accession>A0A212T5G4</accession>
<evidence type="ECO:0000256" key="8">
    <source>
        <dbReference type="PIRSR" id="PIRSR038994-3"/>
    </source>
</evidence>
<evidence type="ECO:0000256" key="1">
    <source>
        <dbReference type="ARBA" id="ARBA00010716"/>
    </source>
</evidence>
<dbReference type="InterPro" id="IPR032466">
    <property type="entry name" value="Metal_Hydrolase"/>
</dbReference>
<dbReference type="CDD" id="cd00854">
    <property type="entry name" value="NagA"/>
    <property type="match status" value="1"/>
</dbReference>
<feature type="binding site" evidence="8">
    <location>
        <position position="222"/>
    </location>
    <ligand>
        <name>Zn(2+)</name>
        <dbReference type="ChEBI" id="CHEBI:29105"/>
    </ligand>
</feature>
<feature type="binding site" evidence="7">
    <location>
        <position position="257"/>
    </location>
    <ligand>
        <name>substrate</name>
    </ligand>
</feature>
<dbReference type="GO" id="GO:0008448">
    <property type="term" value="F:N-acetylglucosamine-6-phosphate deacetylase activity"/>
    <property type="evidence" value="ECO:0007669"/>
    <property type="project" value="InterPro"/>
</dbReference>
<feature type="binding site" evidence="7">
    <location>
        <position position="233"/>
    </location>
    <ligand>
        <name>substrate</name>
    </ligand>
</feature>
<dbReference type="AlphaFoldDB" id="A0A212T5G4"/>
<dbReference type="Gene3D" id="2.30.40.10">
    <property type="entry name" value="Urease, subunit C, domain 1"/>
    <property type="match status" value="1"/>
</dbReference>
<evidence type="ECO:0000256" key="2">
    <source>
        <dbReference type="ARBA" id="ARBA00022723"/>
    </source>
</evidence>
<sequence>MGVLRAGQVFDGERLTGPGEVRWEGDRLTLVGAPETGRAVEGQGAGGGRREPCLELPAGWTVAPGFVDVHCHGGGGAAFTEGAEAVRRAVGTHRRAGTTSVMASTVTAPLPALREQLAVLGEAVVEGDLLGVHLEGPWLAPGKAGAHDPGLLRAPDVAEFDAMQAAAGGTVRMVTVAPEPSGGEELVRHLAERGVVAAVGHTEATLEEARRALGAGASAFTHLFNAMRPLHHREPGPVLTALQDDRAWVELIADGVHLAPDVLGWALRALGERAVLVSDAMAAAGAPDGDYRLGSLDVRVEAGVARLAPGDGDAGGGAIAGSTLTLERAVRFAIEGAGVEPVAALRAATSAPAAMVGAADVGHLRPGAWADLVVLDAGWTVRGVLRHGQWVRPREVPGA</sequence>
<feature type="active site" description="Proton donor/acceptor" evidence="6">
    <location>
        <position position="279"/>
    </location>
</feature>
<protein>
    <submittedName>
        <fullName evidence="10">N-acetylglucosamine-6-phosphate deacetylase</fullName>
    </submittedName>
</protein>
<feature type="binding site" evidence="8">
    <location>
        <position position="135"/>
    </location>
    <ligand>
        <name>Zn(2+)</name>
        <dbReference type="ChEBI" id="CHEBI:29105"/>
    </ligand>
</feature>
<organism evidence="10 11">
    <name type="scientific">Kytococcus aerolatus</name>
    <dbReference type="NCBI Taxonomy" id="592308"/>
    <lineage>
        <taxon>Bacteria</taxon>
        <taxon>Bacillati</taxon>
        <taxon>Actinomycetota</taxon>
        <taxon>Actinomycetes</taxon>
        <taxon>Micrococcales</taxon>
        <taxon>Kytococcaceae</taxon>
        <taxon>Kytococcus</taxon>
    </lineage>
</organism>
<evidence type="ECO:0000256" key="7">
    <source>
        <dbReference type="PIRSR" id="PIRSR038994-2"/>
    </source>
</evidence>
<keyword evidence="11" id="KW-1185">Reference proteome</keyword>
<name>A0A212T5G4_9MICO</name>
<dbReference type="GO" id="GO:0006046">
    <property type="term" value="P:N-acetylglucosamine catabolic process"/>
    <property type="evidence" value="ECO:0007669"/>
    <property type="project" value="TreeGrafter"/>
</dbReference>
<comment type="cofactor">
    <cofactor evidence="8">
        <name>a divalent metal cation</name>
        <dbReference type="ChEBI" id="CHEBI:60240"/>
    </cofactor>
    <text evidence="8">Binds 1 divalent metal cation per subunit.</text>
</comment>
<evidence type="ECO:0000313" key="11">
    <source>
        <dbReference type="Proteomes" id="UP000198122"/>
    </source>
</evidence>
<keyword evidence="3 5" id="KW-0378">Hydrolase</keyword>
<dbReference type="Pfam" id="PF01979">
    <property type="entry name" value="Amidohydro_1"/>
    <property type="match status" value="1"/>
</dbReference>
<dbReference type="InterPro" id="IPR003764">
    <property type="entry name" value="GlcNAc_6-P_deAcase"/>
</dbReference>
<evidence type="ECO:0000256" key="6">
    <source>
        <dbReference type="PIRSR" id="PIRSR038994-1"/>
    </source>
</evidence>
<dbReference type="Gene3D" id="3.20.20.140">
    <property type="entry name" value="Metal-dependent hydrolases"/>
    <property type="match status" value="1"/>
</dbReference>
<dbReference type="GO" id="GO:0046872">
    <property type="term" value="F:metal ion binding"/>
    <property type="evidence" value="ECO:0007669"/>
    <property type="project" value="UniProtKB-KW"/>
</dbReference>